<dbReference type="Pfam" id="PF25967">
    <property type="entry name" value="RND-MFP_C"/>
    <property type="match status" value="1"/>
</dbReference>
<evidence type="ECO:0000256" key="3">
    <source>
        <dbReference type="SAM" id="MobiDB-lite"/>
    </source>
</evidence>
<feature type="region of interest" description="Disordered" evidence="3">
    <location>
        <begin position="383"/>
        <end position="411"/>
    </location>
</feature>
<dbReference type="PANTHER" id="PTHR30158">
    <property type="entry name" value="ACRA/E-RELATED COMPONENT OF DRUG EFFLUX TRANSPORTER"/>
    <property type="match status" value="1"/>
</dbReference>
<evidence type="ECO:0000313" key="9">
    <source>
        <dbReference type="Proteomes" id="UP001156664"/>
    </source>
</evidence>
<dbReference type="InterPro" id="IPR058626">
    <property type="entry name" value="MdtA-like_b-barrel"/>
</dbReference>
<feature type="domain" description="Multidrug resistance protein MdtA-like barrel-sandwich hybrid" evidence="5">
    <location>
        <begin position="79"/>
        <end position="219"/>
    </location>
</feature>
<evidence type="ECO:0000259" key="4">
    <source>
        <dbReference type="Pfam" id="PF25876"/>
    </source>
</evidence>
<name>A0ABQ5YSJ0_9BURK</name>
<keyword evidence="9" id="KW-1185">Reference proteome</keyword>
<evidence type="ECO:0000259" key="7">
    <source>
        <dbReference type="Pfam" id="PF25967"/>
    </source>
</evidence>
<feature type="compositionally biased region" description="Low complexity" evidence="3">
    <location>
        <begin position="392"/>
        <end position="411"/>
    </location>
</feature>
<accession>A0ABQ5YSJ0</accession>
<organism evidence="8 9">
    <name type="scientific">Limnobacter litoralis</name>
    <dbReference type="NCBI Taxonomy" id="481366"/>
    <lineage>
        <taxon>Bacteria</taxon>
        <taxon>Pseudomonadati</taxon>
        <taxon>Pseudomonadota</taxon>
        <taxon>Betaproteobacteria</taxon>
        <taxon>Burkholderiales</taxon>
        <taxon>Burkholderiaceae</taxon>
        <taxon>Limnobacter</taxon>
    </lineage>
</organism>
<dbReference type="InterPro" id="IPR006143">
    <property type="entry name" value="RND_pump_MFP"/>
</dbReference>
<evidence type="ECO:0000313" key="8">
    <source>
        <dbReference type="EMBL" id="GLR25412.1"/>
    </source>
</evidence>
<dbReference type="Gene3D" id="2.40.50.100">
    <property type="match status" value="1"/>
</dbReference>
<evidence type="ECO:0000259" key="5">
    <source>
        <dbReference type="Pfam" id="PF25917"/>
    </source>
</evidence>
<comment type="subcellular location">
    <subcellularLocation>
        <location evidence="1">Cell envelope</location>
    </subcellularLocation>
</comment>
<dbReference type="Pfam" id="PF25917">
    <property type="entry name" value="BSH_RND"/>
    <property type="match status" value="1"/>
</dbReference>
<comment type="similarity">
    <text evidence="2">Belongs to the membrane fusion protein (MFP) (TC 8.A.1) family.</text>
</comment>
<dbReference type="Proteomes" id="UP001156664">
    <property type="component" value="Unassembled WGS sequence"/>
</dbReference>
<dbReference type="Pfam" id="PF25876">
    <property type="entry name" value="HH_MFP_RND"/>
    <property type="match status" value="1"/>
</dbReference>
<dbReference type="Pfam" id="PF25944">
    <property type="entry name" value="Beta-barrel_RND"/>
    <property type="match status" value="1"/>
</dbReference>
<dbReference type="RefSeq" id="WP_284279760.1">
    <property type="nucleotide sequence ID" value="NZ_BSOJ01000006.1"/>
</dbReference>
<evidence type="ECO:0000256" key="1">
    <source>
        <dbReference type="ARBA" id="ARBA00004196"/>
    </source>
</evidence>
<evidence type="ECO:0000256" key="2">
    <source>
        <dbReference type="ARBA" id="ARBA00009477"/>
    </source>
</evidence>
<feature type="domain" description="Multidrug resistance protein MdtA-like alpha-helical hairpin" evidence="4">
    <location>
        <begin position="120"/>
        <end position="189"/>
    </location>
</feature>
<feature type="domain" description="Multidrug resistance protein MdtA-like beta-barrel" evidence="6">
    <location>
        <begin position="226"/>
        <end position="312"/>
    </location>
</feature>
<dbReference type="SUPFAM" id="SSF111369">
    <property type="entry name" value="HlyD-like secretion proteins"/>
    <property type="match status" value="1"/>
</dbReference>
<sequence length="411" mass="43460">MQTSASSSQYLNGFSRVTVLPGLLIGAASLLMLAGCNSKAGAQAPGQGAPQAVPVPVVEVQPKPFELTFEYPAQISGVREVEIRPRVSGIIEKRLFEEGGRVKQGQSLYKLDNAPYETALAKALADQKTADVQAAQAKRDFNRIEPLIASKAVSQAEYDNAKSAVELAQANQAVAASRVREARLNLGYARVESPVSGYVSRSLKTEGSLVTGPQDLLTTVTQVDKVYANFGMPEGDNTTLREGLANGNIQLDKGGLKVEILNSEGKPNGMQARLAFQDVRVNTSTGTVDARALFDNKNDALSPGQFVRVRVSGAVEKNTILLPQRAVIESPMGGKIVMTVDKDSKVAPRPVKVAQWSGDQWVITSGLNAGDKVITDGYIKTPPGTPVAPQMQAAGNANKQAAPAAAPAAKQ</sequence>
<evidence type="ECO:0000259" key="6">
    <source>
        <dbReference type="Pfam" id="PF25944"/>
    </source>
</evidence>
<reference evidence="9" key="1">
    <citation type="journal article" date="2019" name="Int. J. Syst. Evol. Microbiol.">
        <title>The Global Catalogue of Microorganisms (GCM) 10K type strain sequencing project: providing services to taxonomists for standard genome sequencing and annotation.</title>
        <authorList>
            <consortium name="The Broad Institute Genomics Platform"/>
            <consortium name="The Broad Institute Genome Sequencing Center for Infectious Disease"/>
            <person name="Wu L."/>
            <person name="Ma J."/>
        </authorList>
    </citation>
    <scope>NUCLEOTIDE SEQUENCE [LARGE SCALE GENOMIC DNA]</scope>
    <source>
        <strain evidence="9">NBRC 105857</strain>
    </source>
</reference>
<feature type="domain" description="Multidrug resistance protein MdtA-like C-terminal permuted SH3" evidence="7">
    <location>
        <begin position="318"/>
        <end position="377"/>
    </location>
</feature>
<proteinExistence type="inferred from homology"/>
<dbReference type="Gene3D" id="1.10.287.470">
    <property type="entry name" value="Helix hairpin bin"/>
    <property type="match status" value="1"/>
</dbReference>
<dbReference type="InterPro" id="IPR058624">
    <property type="entry name" value="MdtA-like_HH"/>
</dbReference>
<gene>
    <name evidence="8" type="primary">acrA_1</name>
    <name evidence="8" type="ORF">GCM10007875_05000</name>
</gene>
<comment type="caution">
    <text evidence="8">The sequence shown here is derived from an EMBL/GenBank/DDBJ whole genome shotgun (WGS) entry which is preliminary data.</text>
</comment>
<dbReference type="Gene3D" id="2.40.30.170">
    <property type="match status" value="1"/>
</dbReference>
<dbReference type="EMBL" id="BSOJ01000006">
    <property type="protein sequence ID" value="GLR25412.1"/>
    <property type="molecule type" value="Genomic_DNA"/>
</dbReference>
<dbReference type="Gene3D" id="2.40.420.20">
    <property type="match status" value="1"/>
</dbReference>
<dbReference type="InterPro" id="IPR058627">
    <property type="entry name" value="MdtA-like_C"/>
</dbReference>
<dbReference type="NCBIfam" id="TIGR01730">
    <property type="entry name" value="RND_mfp"/>
    <property type="match status" value="1"/>
</dbReference>
<dbReference type="InterPro" id="IPR058625">
    <property type="entry name" value="MdtA-like_BSH"/>
</dbReference>
<protein>
    <submittedName>
        <fullName evidence="8">MexX family efflux pump subunit</fullName>
    </submittedName>
</protein>